<dbReference type="RefSeq" id="WP_145259036.1">
    <property type="nucleotide sequence ID" value="NZ_CP036279.1"/>
</dbReference>
<proteinExistence type="predicted"/>
<evidence type="ECO:0008006" key="4">
    <source>
        <dbReference type="Google" id="ProtNLM"/>
    </source>
</evidence>
<sequence precursor="true">MRRGYCVPLLLLGAMLGTPSLYGGETKPEAGPKPADPAIIQIDHDRTVEVIVDEEIPCQEVITHLDKKRRKREKCRKILRWLSRYHEKGCPCPAWTHQCKKKAFVCGDTRFEPKWREVDYPPTGFQTLPGRNDFLWVMPPRWCGYFLLPNYPH</sequence>
<dbReference type="EMBL" id="CP036279">
    <property type="protein sequence ID" value="QDU62348.1"/>
    <property type="molecule type" value="Genomic_DNA"/>
</dbReference>
<keyword evidence="1" id="KW-0732">Signal</keyword>
<evidence type="ECO:0000313" key="3">
    <source>
        <dbReference type="Proteomes" id="UP000317093"/>
    </source>
</evidence>
<feature type="signal peptide" evidence="1">
    <location>
        <begin position="1"/>
        <end position="23"/>
    </location>
</feature>
<evidence type="ECO:0000256" key="1">
    <source>
        <dbReference type="SAM" id="SignalP"/>
    </source>
</evidence>
<feature type="chain" id="PRO_5021902773" description="Secreted protein" evidence="1">
    <location>
        <begin position="24"/>
        <end position="153"/>
    </location>
</feature>
<evidence type="ECO:0000313" key="2">
    <source>
        <dbReference type="EMBL" id="QDU62348.1"/>
    </source>
</evidence>
<reference evidence="2 3" key="1">
    <citation type="submission" date="2019-02" db="EMBL/GenBank/DDBJ databases">
        <title>Deep-cultivation of Planctomycetes and their phenomic and genomic characterization uncovers novel biology.</title>
        <authorList>
            <person name="Wiegand S."/>
            <person name="Jogler M."/>
            <person name="Boedeker C."/>
            <person name="Pinto D."/>
            <person name="Vollmers J."/>
            <person name="Rivas-Marin E."/>
            <person name="Kohn T."/>
            <person name="Peeters S.H."/>
            <person name="Heuer A."/>
            <person name="Rast P."/>
            <person name="Oberbeckmann S."/>
            <person name="Bunk B."/>
            <person name="Jeske O."/>
            <person name="Meyerdierks A."/>
            <person name="Storesund J.E."/>
            <person name="Kallscheuer N."/>
            <person name="Luecker S."/>
            <person name="Lage O.M."/>
            <person name="Pohl T."/>
            <person name="Merkel B.J."/>
            <person name="Hornburger P."/>
            <person name="Mueller R.-W."/>
            <person name="Bruemmer F."/>
            <person name="Labrenz M."/>
            <person name="Spormann A.M."/>
            <person name="Op den Camp H."/>
            <person name="Overmann J."/>
            <person name="Amann R."/>
            <person name="Jetten M.S.M."/>
            <person name="Mascher T."/>
            <person name="Medema M.H."/>
            <person name="Devos D.P."/>
            <person name="Kaster A.-K."/>
            <person name="Ovreas L."/>
            <person name="Rohde M."/>
            <person name="Galperin M.Y."/>
            <person name="Jogler C."/>
        </authorList>
    </citation>
    <scope>NUCLEOTIDE SEQUENCE [LARGE SCALE GENOMIC DNA]</scope>
    <source>
        <strain evidence="2 3">Pan216</strain>
    </source>
</reference>
<dbReference type="KEGG" id="knv:Pan216_32150"/>
<accession>A0A518B5U8</accession>
<name>A0A518B5U8_9BACT</name>
<dbReference type="Proteomes" id="UP000317093">
    <property type="component" value="Chromosome"/>
</dbReference>
<gene>
    <name evidence="2" type="ORF">Pan216_32150</name>
</gene>
<keyword evidence="3" id="KW-1185">Reference proteome</keyword>
<organism evidence="2 3">
    <name type="scientific">Kolteria novifilia</name>
    <dbReference type="NCBI Taxonomy" id="2527975"/>
    <lineage>
        <taxon>Bacteria</taxon>
        <taxon>Pseudomonadati</taxon>
        <taxon>Planctomycetota</taxon>
        <taxon>Planctomycetia</taxon>
        <taxon>Kolteriales</taxon>
        <taxon>Kolteriaceae</taxon>
        <taxon>Kolteria</taxon>
    </lineage>
</organism>
<protein>
    <recommendedName>
        <fullName evidence="4">Secreted protein</fullName>
    </recommendedName>
</protein>
<dbReference type="AlphaFoldDB" id="A0A518B5U8"/>